<dbReference type="PANTHER" id="PTHR30203">
    <property type="entry name" value="OUTER MEMBRANE CATION EFFLUX PROTEIN"/>
    <property type="match status" value="1"/>
</dbReference>
<gene>
    <name evidence="3" type="ordered locus">Sulku_2653</name>
</gene>
<dbReference type="Gene3D" id="1.20.1600.10">
    <property type="entry name" value="Outer membrane efflux proteins (OEP)"/>
    <property type="match status" value="1"/>
</dbReference>
<dbReference type="PROSITE" id="PS51257">
    <property type="entry name" value="PROKAR_LIPOPROTEIN"/>
    <property type="match status" value="1"/>
</dbReference>
<dbReference type="SUPFAM" id="SSF56954">
    <property type="entry name" value="Outer membrane efflux proteins (OEP)"/>
    <property type="match status" value="1"/>
</dbReference>
<dbReference type="InterPro" id="IPR003423">
    <property type="entry name" value="OMP_efflux"/>
</dbReference>
<comment type="subcellular location">
    <subcellularLocation>
        <location evidence="2">Cell membrane</location>
        <topology evidence="2">Lipid-anchor</topology>
    </subcellularLocation>
</comment>
<dbReference type="OrthoDB" id="9783163at2"/>
<protein>
    <submittedName>
        <fullName evidence="3">RND efflux system, outer membrane lipoprotein, NodT family</fullName>
    </submittedName>
</protein>
<comment type="similarity">
    <text evidence="1 2">Belongs to the outer membrane factor (OMF) (TC 1.B.17) family.</text>
</comment>
<dbReference type="HOGENOM" id="CLU_012817_13_3_7"/>
<reference evidence="3 4" key="1">
    <citation type="journal article" date="2012" name="Stand. Genomic Sci.">
        <title>Complete genome sequence of the sulfur compounds oxidizing chemolithoautotroph Sulfuricurvum kujiense type strain (YK-1(T)).</title>
        <authorList>
            <person name="Han C."/>
            <person name="Kotsyurbenko O."/>
            <person name="Chertkov O."/>
            <person name="Held B."/>
            <person name="Lapidus A."/>
            <person name="Nolan M."/>
            <person name="Lucas S."/>
            <person name="Hammon N."/>
            <person name="Deshpande S."/>
            <person name="Cheng J.F."/>
            <person name="Tapia R."/>
            <person name="Goodwin L.A."/>
            <person name="Pitluck S."/>
            <person name="Liolios K."/>
            <person name="Pagani I."/>
            <person name="Ivanova N."/>
            <person name="Mavromatis K."/>
            <person name="Mikhailova N."/>
            <person name="Pati A."/>
            <person name="Chen A."/>
            <person name="Palaniappan K."/>
            <person name="Land M."/>
            <person name="Hauser L."/>
            <person name="Chang Y.J."/>
            <person name="Jeffries C.D."/>
            <person name="Brambilla E.M."/>
            <person name="Rohde M."/>
            <person name="Spring S."/>
            <person name="Sikorski J."/>
            <person name="Goker M."/>
            <person name="Woyke T."/>
            <person name="Bristow J."/>
            <person name="Eisen J.A."/>
            <person name="Markowitz V."/>
            <person name="Hugenholtz P."/>
            <person name="Kyrpides N.C."/>
            <person name="Klenk H.P."/>
            <person name="Detter J.C."/>
        </authorList>
    </citation>
    <scope>NUCLEOTIDE SEQUENCE [LARGE SCALE GENOMIC DNA]</scope>
    <source>
        <strain evidence="4">ATCC BAA-921 / DSM 16994 / JCM 11577 / YK-1</strain>
    </source>
</reference>
<dbReference type="eggNOG" id="COG1538">
    <property type="taxonomic scope" value="Bacteria"/>
</dbReference>
<evidence type="ECO:0000313" key="4">
    <source>
        <dbReference type="Proteomes" id="UP000008721"/>
    </source>
</evidence>
<feature type="signal peptide" evidence="2">
    <location>
        <begin position="1"/>
        <end position="21"/>
    </location>
</feature>
<keyword evidence="3" id="KW-0614">Plasmid</keyword>
<proteinExistence type="inferred from homology"/>
<dbReference type="Gene3D" id="2.20.200.10">
    <property type="entry name" value="Outer membrane efflux proteins (OEP)"/>
    <property type="match status" value="1"/>
</dbReference>
<accession>E4U3N7</accession>
<dbReference type="KEGG" id="sku:Sulku_2653"/>
<keyword evidence="4" id="KW-1185">Reference proteome</keyword>
<feature type="chain" id="PRO_5001438219" evidence="2">
    <location>
        <begin position="22"/>
        <end position="463"/>
    </location>
</feature>
<dbReference type="PANTHER" id="PTHR30203:SF33">
    <property type="entry name" value="BLR4455 PROTEIN"/>
    <property type="match status" value="1"/>
</dbReference>
<organism evidence="3 4">
    <name type="scientific">Sulfuricurvum kujiense (strain ATCC BAA-921 / DSM 16994 / JCM 11577 / YK-1)</name>
    <dbReference type="NCBI Taxonomy" id="709032"/>
    <lineage>
        <taxon>Bacteria</taxon>
        <taxon>Pseudomonadati</taxon>
        <taxon>Campylobacterota</taxon>
        <taxon>Epsilonproteobacteria</taxon>
        <taxon>Campylobacterales</taxon>
        <taxon>Sulfurimonadaceae</taxon>
        <taxon>Sulfuricurvum</taxon>
    </lineage>
</organism>
<dbReference type="Pfam" id="PF02321">
    <property type="entry name" value="OEP"/>
    <property type="match status" value="2"/>
</dbReference>
<keyword evidence="2" id="KW-0472">Membrane</keyword>
<keyword evidence="2" id="KW-0812">Transmembrane</keyword>
<dbReference type="GO" id="GO:0015562">
    <property type="term" value="F:efflux transmembrane transporter activity"/>
    <property type="evidence" value="ECO:0007669"/>
    <property type="project" value="InterPro"/>
</dbReference>
<dbReference type="GO" id="GO:0005886">
    <property type="term" value="C:plasma membrane"/>
    <property type="evidence" value="ECO:0007669"/>
    <property type="project" value="UniProtKB-SubCell"/>
</dbReference>
<dbReference type="AlphaFoldDB" id="E4U3N7"/>
<evidence type="ECO:0000256" key="2">
    <source>
        <dbReference type="RuleBase" id="RU362097"/>
    </source>
</evidence>
<evidence type="ECO:0000313" key="3">
    <source>
        <dbReference type="EMBL" id="ADR35303.1"/>
    </source>
</evidence>
<dbReference type="NCBIfam" id="TIGR01845">
    <property type="entry name" value="outer_NodT"/>
    <property type="match status" value="1"/>
</dbReference>
<dbReference type="EMBL" id="CP002356">
    <property type="protein sequence ID" value="ADR35303.1"/>
    <property type="molecule type" value="Genomic_DNA"/>
</dbReference>
<dbReference type="Proteomes" id="UP000008721">
    <property type="component" value="Plasmid pSULKU01"/>
</dbReference>
<keyword evidence="2" id="KW-1134">Transmembrane beta strand</keyword>
<evidence type="ECO:0000256" key="1">
    <source>
        <dbReference type="ARBA" id="ARBA00007613"/>
    </source>
</evidence>
<keyword evidence="2 3" id="KW-0449">Lipoprotein</keyword>
<keyword evidence="2" id="KW-0732">Signal</keyword>
<dbReference type="RefSeq" id="WP_013449915.1">
    <property type="nucleotide sequence ID" value="NC_014754.1"/>
</dbReference>
<keyword evidence="2" id="KW-0564">Palmitate</keyword>
<dbReference type="InterPro" id="IPR010131">
    <property type="entry name" value="MdtP/NodT-like"/>
</dbReference>
<geneLocation type="plasmid" evidence="3 4">
    <name>pSULKU01</name>
</geneLocation>
<sequence length="463" mass="50856">MKRNISLLLAIALSIGGCSLAPNLQIQTPELPAAKGDTNATERIVTAEWWKRYQDPFLDALIDEALRNSDDLKLSISNVNTAKALLGLSEAQRYPTLNASASATRQKTSEESLSPMGGMIYNTYGLSATLGYEIDFWGKLKNQENAALSEFTATQAERDTVRITLVSSVAEAYFNLVAIKRQIEITEQSVEAFKEGYEYRLRQHRFGEIDPMTAEQAHTLYANAKLSLEGLKESKSLNENALALLVGRTPKEIGEMGFTTVTELPKPLSIPAGIPSDLLQRRPDIRSAEEMLRAANANIGVAKAAYFPSISLSGNIGLESSELNRLMQNSAGVWGIGPSLNVPLLDFGRIKNQVESTESKKETAQIQYAKSVKNAFKEVYDSLKKIESSNAKITAQEEGKDAYVKLLSLSQMRYDAGYVDYLNVLDAKRGELDAQVNLVGLQVQQLANQITLYKALGGGWKSE</sequence>
<name>E4U3N7_SULKY</name>